<name>A0A2T0UDH8_9ACTN</name>
<dbReference type="GO" id="GO:0003723">
    <property type="term" value="F:RNA binding"/>
    <property type="evidence" value="ECO:0007669"/>
    <property type="project" value="UniProtKB-KW"/>
</dbReference>
<evidence type="ECO:0000313" key="16">
    <source>
        <dbReference type="Proteomes" id="UP000238176"/>
    </source>
</evidence>
<dbReference type="InterPro" id="IPR024740">
    <property type="entry name" value="Hen1_N"/>
</dbReference>
<keyword evidence="16" id="KW-1185">Reference proteome</keyword>
<evidence type="ECO:0000259" key="14">
    <source>
        <dbReference type="Pfam" id="PF12623"/>
    </source>
</evidence>
<dbReference type="CDD" id="cd02440">
    <property type="entry name" value="AdoMet_MTases"/>
    <property type="match status" value="1"/>
</dbReference>
<dbReference type="PANTHER" id="PTHR21404:SF3">
    <property type="entry name" value="SMALL RNA 2'-O-METHYLTRANSFERASE"/>
    <property type="match status" value="1"/>
</dbReference>
<evidence type="ECO:0000256" key="3">
    <source>
        <dbReference type="ARBA" id="ARBA00021330"/>
    </source>
</evidence>
<evidence type="ECO:0000256" key="2">
    <source>
        <dbReference type="ARBA" id="ARBA00009026"/>
    </source>
</evidence>
<dbReference type="GO" id="GO:0090486">
    <property type="term" value="F:small RNA 2'-O-methyltransferase activity"/>
    <property type="evidence" value="ECO:0007669"/>
    <property type="project" value="UniProtKB-EC"/>
</dbReference>
<keyword evidence="8" id="KW-0460">Magnesium</keyword>
<keyword evidence="6" id="KW-0949">S-adenosyl-L-methionine</keyword>
<evidence type="ECO:0000259" key="13">
    <source>
        <dbReference type="Pfam" id="PF08242"/>
    </source>
</evidence>
<dbReference type="PANTHER" id="PTHR21404">
    <property type="entry name" value="HEN1"/>
    <property type="match status" value="1"/>
</dbReference>
<evidence type="ECO:0000256" key="10">
    <source>
        <dbReference type="ARBA" id="ARBA00023158"/>
    </source>
</evidence>
<evidence type="ECO:0000256" key="9">
    <source>
        <dbReference type="ARBA" id="ARBA00022884"/>
    </source>
</evidence>
<evidence type="ECO:0000256" key="11">
    <source>
        <dbReference type="ARBA" id="ARBA00035025"/>
    </source>
</evidence>
<keyword evidence="5 15" id="KW-0808">Transferase</keyword>
<keyword evidence="4 15" id="KW-0489">Methyltransferase</keyword>
<feature type="domain" description="Hen1 N-terminal" evidence="14">
    <location>
        <begin position="21"/>
        <end position="258"/>
    </location>
</feature>
<dbReference type="InterPro" id="IPR024026">
    <property type="entry name" value="3'-RNA_MeTfrase_Hen1_bac"/>
</dbReference>
<dbReference type="GO" id="GO:0046872">
    <property type="term" value="F:metal ion binding"/>
    <property type="evidence" value="ECO:0007669"/>
    <property type="project" value="UniProtKB-KW"/>
</dbReference>
<dbReference type="InterPro" id="IPR026610">
    <property type="entry name" value="Hen1"/>
</dbReference>
<dbReference type="GO" id="GO:0031047">
    <property type="term" value="P:regulatory ncRNA-mediated gene silencing"/>
    <property type="evidence" value="ECO:0007669"/>
    <property type="project" value="UniProtKB-KW"/>
</dbReference>
<dbReference type="InterPro" id="IPR013217">
    <property type="entry name" value="Methyltransf_12"/>
</dbReference>
<comment type="catalytic activity">
    <reaction evidence="12">
        <text>small RNA 3'-end nucleotide + S-adenosyl-L-methionine = small RNA 3'-end 2'-O-methylnucleotide + S-adenosyl-L-homocysteine + H(+)</text>
        <dbReference type="Rhea" id="RHEA:37887"/>
        <dbReference type="Rhea" id="RHEA-COMP:10415"/>
        <dbReference type="Rhea" id="RHEA-COMP:10416"/>
        <dbReference type="ChEBI" id="CHEBI:15378"/>
        <dbReference type="ChEBI" id="CHEBI:57856"/>
        <dbReference type="ChEBI" id="CHEBI:59789"/>
        <dbReference type="ChEBI" id="CHEBI:74896"/>
        <dbReference type="ChEBI" id="CHEBI:74898"/>
        <dbReference type="EC" id="2.1.1.386"/>
    </reaction>
</comment>
<dbReference type="SUPFAM" id="SSF53335">
    <property type="entry name" value="S-adenosyl-L-methionine-dependent methyltransferases"/>
    <property type="match status" value="1"/>
</dbReference>
<proteinExistence type="inferred from homology"/>
<reference evidence="15 16" key="1">
    <citation type="submission" date="2018-03" db="EMBL/GenBank/DDBJ databases">
        <title>Genomic Encyclopedia of Type Strains, Phase III (KMG-III): the genomes of soil and plant-associated and newly described type strains.</title>
        <authorList>
            <person name="Whitman W."/>
        </authorList>
    </citation>
    <scope>NUCLEOTIDE SEQUENCE [LARGE SCALE GENOMIC DNA]</scope>
    <source>
        <strain evidence="15 16">CGMCC 4.7067</strain>
    </source>
</reference>
<dbReference type="Pfam" id="PF08242">
    <property type="entry name" value="Methyltransf_12"/>
    <property type="match status" value="1"/>
</dbReference>
<dbReference type="EC" id="2.1.1.386" evidence="11"/>
<sequence length="480" mass="52698">MGLVSETRSLRVRGGWHDRRVLLTITTTARPATDLGRLLRKHPDRVQSFEQTFGTAWVCYPEAGEERCTAALLLEVDAARLARSHARASGDATLKQYVNDRPYAASSLLAVALGKVFSTARTGVSEERPELAAAAMPLEIALPAVPCTGGPRLVRDLFEPLGWEVQAEAVPLPGFDADSRHVSVRLRGEVRLSDALSHLYVLLPVLDDAKHYWVDIGEVDKLVRSGGEWLAAHPLRGLIAGRYLAHRKSYERAAFARLEEVAEAVESDADIAEDADTAEQSLPLHRIRIGAVMDALAASGAASVLDLGCGSGKLLAALLDDPRYTRITGADVSSRALGMAERALRLDRMGERQRQRLQLIQGSVVYRDKRFAGFDAAVLMEVIEHLDPGRLPAMERVVFGDARPRTVIVTTPNAEFNARYGLGAHEMRHADHRFEWERDRFAAWAEGVAARYGYRVRIEGVGTVDPEAGSPTQMGVFDRD</sequence>
<evidence type="ECO:0000256" key="1">
    <source>
        <dbReference type="ARBA" id="ARBA00001946"/>
    </source>
</evidence>
<dbReference type="InterPro" id="IPR029063">
    <property type="entry name" value="SAM-dependent_MTases_sf"/>
</dbReference>
<feature type="domain" description="Methyltransferase type 12" evidence="13">
    <location>
        <begin position="305"/>
        <end position="393"/>
    </location>
</feature>
<protein>
    <recommendedName>
        <fullName evidence="3">Small RNA 2'-O-methyltransferase</fullName>
        <ecNumber evidence="11">2.1.1.386</ecNumber>
    </recommendedName>
</protein>
<dbReference type="AlphaFoldDB" id="A0A2T0UDH8"/>
<accession>A0A2T0UDH8</accession>
<dbReference type="EMBL" id="PVTJ01000011">
    <property type="protein sequence ID" value="PRY56001.1"/>
    <property type="molecule type" value="Genomic_DNA"/>
</dbReference>
<comment type="similarity">
    <text evidence="2">Belongs to the methyltransferase superfamily. HEN1 family.</text>
</comment>
<dbReference type="Pfam" id="PF12623">
    <property type="entry name" value="Hen1_L"/>
    <property type="match status" value="1"/>
</dbReference>
<keyword evidence="7" id="KW-0479">Metal-binding</keyword>
<organism evidence="15 16">
    <name type="scientific">Glycomyces artemisiae</name>
    <dbReference type="NCBI Taxonomy" id="1076443"/>
    <lineage>
        <taxon>Bacteria</taxon>
        <taxon>Bacillati</taxon>
        <taxon>Actinomycetota</taxon>
        <taxon>Actinomycetes</taxon>
        <taxon>Glycomycetales</taxon>
        <taxon>Glycomycetaceae</taxon>
        <taxon>Glycomyces</taxon>
    </lineage>
</organism>
<comment type="cofactor">
    <cofactor evidence="1">
        <name>Mg(2+)</name>
        <dbReference type="ChEBI" id="CHEBI:18420"/>
    </cofactor>
</comment>
<keyword evidence="10" id="KW-0943">RNA-mediated gene silencing</keyword>
<dbReference type="InterPro" id="IPR038546">
    <property type="entry name" value="Hen1_N_sf"/>
</dbReference>
<dbReference type="Gene3D" id="3.30.1610.20">
    <property type="entry name" value="Hen1, N-terminal domain"/>
    <property type="match status" value="1"/>
</dbReference>
<evidence type="ECO:0000256" key="7">
    <source>
        <dbReference type="ARBA" id="ARBA00022723"/>
    </source>
</evidence>
<evidence type="ECO:0000256" key="6">
    <source>
        <dbReference type="ARBA" id="ARBA00022691"/>
    </source>
</evidence>
<evidence type="ECO:0000256" key="8">
    <source>
        <dbReference type="ARBA" id="ARBA00022842"/>
    </source>
</evidence>
<comment type="caution">
    <text evidence="15">The sequence shown here is derived from an EMBL/GenBank/DDBJ whole genome shotgun (WGS) entry which is preliminary data.</text>
</comment>
<dbReference type="Gene3D" id="3.40.50.150">
    <property type="entry name" value="Vaccinia Virus protein VP39"/>
    <property type="match status" value="1"/>
</dbReference>
<dbReference type="NCBIfam" id="TIGR04074">
    <property type="entry name" value="bacter_Hen1"/>
    <property type="match status" value="1"/>
</dbReference>
<dbReference type="Proteomes" id="UP000238176">
    <property type="component" value="Unassembled WGS sequence"/>
</dbReference>
<evidence type="ECO:0000256" key="12">
    <source>
        <dbReference type="ARBA" id="ARBA00048418"/>
    </source>
</evidence>
<dbReference type="GO" id="GO:0001510">
    <property type="term" value="P:RNA methylation"/>
    <property type="evidence" value="ECO:0007669"/>
    <property type="project" value="InterPro"/>
</dbReference>
<evidence type="ECO:0000313" key="15">
    <source>
        <dbReference type="EMBL" id="PRY56001.1"/>
    </source>
</evidence>
<evidence type="ECO:0000256" key="5">
    <source>
        <dbReference type="ARBA" id="ARBA00022679"/>
    </source>
</evidence>
<gene>
    <name evidence="15" type="ORF">B0I28_111107</name>
</gene>
<evidence type="ECO:0000256" key="4">
    <source>
        <dbReference type="ARBA" id="ARBA00022603"/>
    </source>
</evidence>
<keyword evidence="9" id="KW-0694">RNA-binding</keyword>